<evidence type="ECO:0000313" key="9">
    <source>
        <dbReference type="Proteomes" id="UP000051442"/>
    </source>
</evidence>
<gene>
    <name evidence="8" type="ORF">FD14_GL002652</name>
</gene>
<keyword evidence="3" id="KW-0815">Transposition</keyword>
<sequence length="323" mass="37544">MAIRNYQASWNMWRKVNSAGTPKPKRKDQYRFSYQTKNSYPAKSRQAGEDIFNGAKVKVTDNHHIQIPKVGRLKASANNIKHLPHEKGVRIGVTTIKQEPNGAWYVSFQIKADHPLKQALPKTGSEIGIDLNLSNFLTDDQGHQVPNPRYYRKMLTKLAKQDRKVARRRRRAKKEHRRLLDSRNYQKARRQRANLHSHIAHQRNDFLHRTSTVLIQNHDLIVSEELRGKNMLKNHALAMSISDVGWRTFISQLEYKAELYGRTYITVHPAYTTKRCHCCQAINQQVKLGQEEWRCPNCHVFHVRDHNAAINIKNKGLALLQEA</sequence>
<evidence type="ECO:0000259" key="7">
    <source>
        <dbReference type="Pfam" id="PF07282"/>
    </source>
</evidence>
<comment type="caution">
    <text evidence="8">The sequence shown here is derived from an EMBL/GenBank/DDBJ whole genome shotgun (WGS) entry which is preliminary data.</text>
</comment>
<dbReference type="GO" id="GO:0006310">
    <property type="term" value="P:DNA recombination"/>
    <property type="evidence" value="ECO:0007669"/>
    <property type="project" value="UniProtKB-KW"/>
</dbReference>
<evidence type="ECO:0000256" key="5">
    <source>
        <dbReference type="ARBA" id="ARBA00023172"/>
    </source>
</evidence>
<feature type="domain" description="Cas12f1-like TNB" evidence="7">
    <location>
        <begin position="246"/>
        <end position="312"/>
    </location>
</feature>
<name>A0A0R2FCN0_9LACO</name>
<comment type="similarity">
    <text evidence="1">In the C-terminal section; belongs to the transposase 35 family.</text>
</comment>
<dbReference type="AlphaFoldDB" id="A0A0R2FCN0"/>
<evidence type="ECO:0000256" key="4">
    <source>
        <dbReference type="ARBA" id="ARBA00023125"/>
    </source>
</evidence>
<evidence type="ECO:0000256" key="2">
    <source>
        <dbReference type="ARBA" id="ARBA00011044"/>
    </source>
</evidence>
<dbReference type="NCBIfam" id="NF040570">
    <property type="entry name" value="guided_TnpB"/>
    <property type="match status" value="1"/>
</dbReference>
<dbReference type="PANTHER" id="PTHR30405:SF25">
    <property type="entry name" value="RNA-GUIDED DNA ENDONUCLEASE INSQ-RELATED"/>
    <property type="match status" value="1"/>
</dbReference>
<keyword evidence="5" id="KW-0233">DNA recombination</keyword>
<dbReference type="Pfam" id="PF07282">
    <property type="entry name" value="Cas12f1-like_TNB"/>
    <property type="match status" value="1"/>
</dbReference>
<dbReference type="Proteomes" id="UP000051442">
    <property type="component" value="Unassembled WGS sequence"/>
</dbReference>
<evidence type="ECO:0000313" key="8">
    <source>
        <dbReference type="EMBL" id="KRN26192.1"/>
    </source>
</evidence>
<feature type="domain" description="Probable transposase IS891/IS1136/IS1341" evidence="6">
    <location>
        <begin position="113"/>
        <end position="234"/>
    </location>
</feature>
<proteinExistence type="inferred from homology"/>
<dbReference type="InterPro" id="IPR051399">
    <property type="entry name" value="RNA-guided_DNA_endo/Transpos"/>
</dbReference>
<keyword evidence="9" id="KW-1185">Reference proteome</keyword>
<dbReference type="InterPro" id="IPR010095">
    <property type="entry name" value="Cas12f1-like_TNB"/>
</dbReference>
<comment type="similarity">
    <text evidence="2">In the N-terminal section; belongs to the transposase 2 family.</text>
</comment>
<dbReference type="GO" id="GO:0032196">
    <property type="term" value="P:transposition"/>
    <property type="evidence" value="ECO:0007669"/>
    <property type="project" value="UniProtKB-KW"/>
</dbReference>
<evidence type="ECO:0000256" key="3">
    <source>
        <dbReference type="ARBA" id="ARBA00022578"/>
    </source>
</evidence>
<dbReference type="PATRIC" id="fig|1423804.4.peg.2865"/>
<reference evidence="8 9" key="1">
    <citation type="journal article" date="2015" name="Genome Announc.">
        <title>Expanding the biotechnology potential of lactobacilli through comparative genomics of 213 strains and associated genera.</title>
        <authorList>
            <person name="Sun Z."/>
            <person name="Harris H.M."/>
            <person name="McCann A."/>
            <person name="Guo C."/>
            <person name="Argimon S."/>
            <person name="Zhang W."/>
            <person name="Yang X."/>
            <person name="Jeffery I.B."/>
            <person name="Cooney J.C."/>
            <person name="Kagawa T.F."/>
            <person name="Liu W."/>
            <person name="Song Y."/>
            <person name="Salvetti E."/>
            <person name="Wrobel A."/>
            <person name="Rasinkangas P."/>
            <person name="Parkhill J."/>
            <person name="Rea M.C."/>
            <person name="O'Sullivan O."/>
            <person name="Ritari J."/>
            <person name="Douillard F.P."/>
            <person name="Paul Ross R."/>
            <person name="Yang R."/>
            <person name="Briner A.E."/>
            <person name="Felis G.E."/>
            <person name="de Vos W.M."/>
            <person name="Barrangou R."/>
            <person name="Klaenhammer T.R."/>
            <person name="Caufield P.W."/>
            <person name="Cui Y."/>
            <person name="Zhang H."/>
            <person name="O'Toole P.W."/>
        </authorList>
    </citation>
    <scope>NUCLEOTIDE SEQUENCE [LARGE SCALE GENOMIC DNA]</scope>
    <source>
        <strain evidence="8 9">DSM 23365</strain>
    </source>
</reference>
<dbReference type="InterPro" id="IPR001959">
    <property type="entry name" value="Transposase"/>
</dbReference>
<protein>
    <submittedName>
        <fullName evidence="8">Transposase</fullName>
    </submittedName>
</protein>
<dbReference type="PANTHER" id="PTHR30405">
    <property type="entry name" value="TRANSPOSASE"/>
    <property type="match status" value="1"/>
</dbReference>
<evidence type="ECO:0000256" key="1">
    <source>
        <dbReference type="ARBA" id="ARBA00008761"/>
    </source>
</evidence>
<organism evidence="8 9">
    <name type="scientific">Secundilactobacillus similis DSM 23365 = JCM 2765</name>
    <dbReference type="NCBI Taxonomy" id="1423804"/>
    <lineage>
        <taxon>Bacteria</taxon>
        <taxon>Bacillati</taxon>
        <taxon>Bacillota</taxon>
        <taxon>Bacilli</taxon>
        <taxon>Lactobacillales</taxon>
        <taxon>Lactobacillaceae</taxon>
        <taxon>Secundilactobacillus</taxon>
    </lineage>
</organism>
<dbReference type="NCBIfam" id="TIGR01766">
    <property type="entry name" value="IS200/IS605 family accessory protein TnpB-like domain"/>
    <property type="match status" value="1"/>
</dbReference>
<accession>A0A0R2FCN0</accession>
<dbReference type="EMBL" id="AYZM01000042">
    <property type="protein sequence ID" value="KRN26192.1"/>
    <property type="molecule type" value="Genomic_DNA"/>
</dbReference>
<dbReference type="STRING" id="1423804.FD14_GL002652"/>
<dbReference type="Pfam" id="PF01385">
    <property type="entry name" value="OrfB_IS605"/>
    <property type="match status" value="1"/>
</dbReference>
<dbReference type="GO" id="GO:0003677">
    <property type="term" value="F:DNA binding"/>
    <property type="evidence" value="ECO:0007669"/>
    <property type="project" value="UniProtKB-KW"/>
</dbReference>
<keyword evidence="4" id="KW-0238">DNA-binding</keyword>
<evidence type="ECO:0000259" key="6">
    <source>
        <dbReference type="Pfam" id="PF01385"/>
    </source>
</evidence>